<sequence>MQFPFALVRLHTPTRKRRPRRSSTARDGLFVGAIDKQCSSCARAVCTSRAPAGNVLYGPCGIPAGGYIRFLNRQLSNSAARNNYCLLLTQIDRAELSRSTGNPPPPSCRRITENH</sequence>
<name>A0A4C1YYP2_EUMVA</name>
<keyword evidence="3" id="KW-1185">Reference proteome</keyword>
<accession>A0A4C1YYP2</accession>
<protein>
    <submittedName>
        <fullName evidence="2">Uncharacterized protein</fullName>
    </submittedName>
</protein>
<feature type="region of interest" description="Disordered" evidence="1">
    <location>
        <begin position="96"/>
        <end position="115"/>
    </location>
</feature>
<organism evidence="2 3">
    <name type="scientific">Eumeta variegata</name>
    <name type="common">Bagworm moth</name>
    <name type="synonym">Eumeta japonica</name>
    <dbReference type="NCBI Taxonomy" id="151549"/>
    <lineage>
        <taxon>Eukaryota</taxon>
        <taxon>Metazoa</taxon>
        <taxon>Ecdysozoa</taxon>
        <taxon>Arthropoda</taxon>
        <taxon>Hexapoda</taxon>
        <taxon>Insecta</taxon>
        <taxon>Pterygota</taxon>
        <taxon>Neoptera</taxon>
        <taxon>Endopterygota</taxon>
        <taxon>Lepidoptera</taxon>
        <taxon>Glossata</taxon>
        <taxon>Ditrysia</taxon>
        <taxon>Tineoidea</taxon>
        <taxon>Psychidae</taxon>
        <taxon>Oiketicinae</taxon>
        <taxon>Eumeta</taxon>
    </lineage>
</organism>
<proteinExistence type="predicted"/>
<dbReference type="Proteomes" id="UP000299102">
    <property type="component" value="Unassembled WGS sequence"/>
</dbReference>
<evidence type="ECO:0000313" key="2">
    <source>
        <dbReference type="EMBL" id="GBP80063.1"/>
    </source>
</evidence>
<evidence type="ECO:0000313" key="3">
    <source>
        <dbReference type="Proteomes" id="UP000299102"/>
    </source>
</evidence>
<dbReference type="AlphaFoldDB" id="A0A4C1YYP2"/>
<gene>
    <name evidence="2" type="ORF">EVAR_88393_1</name>
</gene>
<reference evidence="2 3" key="1">
    <citation type="journal article" date="2019" name="Commun. Biol.">
        <title>The bagworm genome reveals a unique fibroin gene that provides high tensile strength.</title>
        <authorList>
            <person name="Kono N."/>
            <person name="Nakamura H."/>
            <person name="Ohtoshi R."/>
            <person name="Tomita M."/>
            <person name="Numata K."/>
            <person name="Arakawa K."/>
        </authorList>
    </citation>
    <scope>NUCLEOTIDE SEQUENCE [LARGE SCALE GENOMIC DNA]</scope>
</reference>
<comment type="caution">
    <text evidence="2">The sequence shown here is derived from an EMBL/GenBank/DDBJ whole genome shotgun (WGS) entry which is preliminary data.</text>
</comment>
<evidence type="ECO:0000256" key="1">
    <source>
        <dbReference type="SAM" id="MobiDB-lite"/>
    </source>
</evidence>
<dbReference type="EMBL" id="BGZK01001444">
    <property type="protein sequence ID" value="GBP80063.1"/>
    <property type="molecule type" value="Genomic_DNA"/>
</dbReference>